<dbReference type="OrthoDB" id="9785549at2"/>
<name>A0A1G7CDZ6_9BACT</name>
<dbReference type="Gene3D" id="3.40.830.10">
    <property type="entry name" value="LigB-like"/>
    <property type="match status" value="1"/>
</dbReference>
<dbReference type="Pfam" id="PF01875">
    <property type="entry name" value="Memo"/>
    <property type="match status" value="1"/>
</dbReference>
<protein>
    <recommendedName>
        <fullName evidence="2">MEMO1 family protein SAMN05661003_10953</fullName>
    </recommendedName>
</protein>
<proteinExistence type="inferred from homology"/>
<comment type="similarity">
    <text evidence="1 2">Belongs to the MEMO1 family.</text>
</comment>
<reference evidence="4" key="1">
    <citation type="submission" date="2016-10" db="EMBL/GenBank/DDBJ databases">
        <authorList>
            <person name="Varghese N."/>
            <person name="Submissions S."/>
        </authorList>
    </citation>
    <scope>NUCLEOTIDE SEQUENCE [LARGE SCALE GENOMIC DNA]</scope>
    <source>
        <strain evidence="4">DSM 8987</strain>
    </source>
</reference>
<dbReference type="STRING" id="57664.SAMN05661003_10953"/>
<organism evidence="3 4">
    <name type="scientific">Desulfuromonas thiophila</name>
    <dbReference type="NCBI Taxonomy" id="57664"/>
    <lineage>
        <taxon>Bacteria</taxon>
        <taxon>Pseudomonadati</taxon>
        <taxon>Thermodesulfobacteriota</taxon>
        <taxon>Desulfuromonadia</taxon>
        <taxon>Desulfuromonadales</taxon>
        <taxon>Desulfuromonadaceae</taxon>
        <taxon>Desulfuromonas</taxon>
    </lineage>
</organism>
<dbReference type="EMBL" id="FNAQ01000009">
    <property type="protein sequence ID" value="SDE37519.1"/>
    <property type="molecule type" value="Genomic_DNA"/>
</dbReference>
<dbReference type="HAMAP" id="MF_00055">
    <property type="entry name" value="MEMO1"/>
    <property type="match status" value="1"/>
</dbReference>
<dbReference type="PANTHER" id="PTHR11060:SF0">
    <property type="entry name" value="PROTEIN MEMO1"/>
    <property type="match status" value="1"/>
</dbReference>
<evidence type="ECO:0000256" key="2">
    <source>
        <dbReference type="HAMAP-Rule" id="MF_00055"/>
    </source>
</evidence>
<dbReference type="NCBIfam" id="TIGR04336">
    <property type="entry name" value="AmmeMemoSam_B"/>
    <property type="match status" value="1"/>
</dbReference>
<evidence type="ECO:0000313" key="3">
    <source>
        <dbReference type="EMBL" id="SDE37519.1"/>
    </source>
</evidence>
<gene>
    <name evidence="3" type="ORF">SAMN05661003_10953</name>
</gene>
<dbReference type="PANTHER" id="PTHR11060">
    <property type="entry name" value="PROTEIN MEMO1"/>
    <property type="match status" value="1"/>
</dbReference>
<accession>A0A1G7CDZ6</accession>
<sequence>MPQVRQALVAGSFYPAEPYRLQAWLQQQLAVPSSSAAPALGLVVPHAGYVYSGAIAAAAFAQVAVPPVVVLLGPNHRGQGAPAALYDQGGWQTPLGPVAVDEALAAAVLAEVPGVAADPAAHAGEHSLEVMLPFLQWLRPDVRIVPLMLQAWSLADLLTMGQALASLLQRWPQPSLLLASSDMSHYVTATAARAQDLPVVERLLALDAAGLYRQVHQARVSMCGVYPVTLLLATLAGLGCRGGELVRYGHSGEVTGDEGSVVAYVSALFR</sequence>
<dbReference type="SUPFAM" id="SSF53213">
    <property type="entry name" value="LigB-like"/>
    <property type="match status" value="1"/>
</dbReference>
<evidence type="ECO:0000313" key="4">
    <source>
        <dbReference type="Proteomes" id="UP000243205"/>
    </source>
</evidence>
<dbReference type="RefSeq" id="WP_092078631.1">
    <property type="nucleotide sequence ID" value="NZ_FNAQ01000009.1"/>
</dbReference>
<evidence type="ECO:0000256" key="1">
    <source>
        <dbReference type="ARBA" id="ARBA00006315"/>
    </source>
</evidence>
<keyword evidence="4" id="KW-1185">Reference proteome</keyword>
<dbReference type="InterPro" id="IPR002737">
    <property type="entry name" value="MEMO1_fam"/>
</dbReference>
<dbReference type="Proteomes" id="UP000243205">
    <property type="component" value="Unassembled WGS sequence"/>
</dbReference>
<dbReference type="AlphaFoldDB" id="A0A1G7CDZ6"/>
<dbReference type="CDD" id="cd07361">
    <property type="entry name" value="MEMO_like"/>
    <property type="match status" value="1"/>
</dbReference>